<sequence length="54" mass="5853">MALLRDPLRGAPAAALDGRYFWLFELRVFAYRPSGRTQGREMAGCGVRPGSGPG</sequence>
<proteinExistence type="predicted"/>
<comment type="caution">
    <text evidence="1">The sequence shown here is derived from an EMBL/GenBank/DDBJ whole genome shotgun (WGS) entry which is preliminary data.</text>
</comment>
<protein>
    <submittedName>
        <fullName evidence="1">Uncharacterized protein</fullName>
    </submittedName>
</protein>
<evidence type="ECO:0000313" key="1">
    <source>
        <dbReference type="EMBL" id="GAA4129274.1"/>
    </source>
</evidence>
<dbReference type="Proteomes" id="UP001500266">
    <property type="component" value="Unassembled WGS sequence"/>
</dbReference>
<evidence type="ECO:0000313" key="2">
    <source>
        <dbReference type="Proteomes" id="UP001500266"/>
    </source>
</evidence>
<gene>
    <name evidence="1" type="ORF">GCM10022416_05720</name>
</gene>
<accession>A0ABP7Y1H3</accession>
<organism evidence="1 2">
    <name type="scientific">Actinomadura keratinilytica</name>
    <dbReference type="NCBI Taxonomy" id="547461"/>
    <lineage>
        <taxon>Bacteria</taxon>
        <taxon>Bacillati</taxon>
        <taxon>Actinomycetota</taxon>
        <taxon>Actinomycetes</taxon>
        <taxon>Streptosporangiales</taxon>
        <taxon>Thermomonosporaceae</taxon>
        <taxon>Actinomadura</taxon>
    </lineage>
</organism>
<dbReference type="EMBL" id="BAABDO010000004">
    <property type="protein sequence ID" value="GAA4129274.1"/>
    <property type="molecule type" value="Genomic_DNA"/>
</dbReference>
<name>A0ABP7Y1H3_9ACTN</name>
<reference evidence="2" key="1">
    <citation type="journal article" date="2019" name="Int. J. Syst. Evol. Microbiol.">
        <title>The Global Catalogue of Microorganisms (GCM) 10K type strain sequencing project: providing services to taxonomists for standard genome sequencing and annotation.</title>
        <authorList>
            <consortium name="The Broad Institute Genomics Platform"/>
            <consortium name="The Broad Institute Genome Sequencing Center for Infectious Disease"/>
            <person name="Wu L."/>
            <person name="Ma J."/>
        </authorList>
    </citation>
    <scope>NUCLEOTIDE SEQUENCE [LARGE SCALE GENOMIC DNA]</scope>
    <source>
        <strain evidence="2">JCM 17316</strain>
    </source>
</reference>
<keyword evidence="2" id="KW-1185">Reference proteome</keyword>